<protein>
    <submittedName>
        <fullName evidence="1">Uncharacterized protein</fullName>
    </submittedName>
</protein>
<reference evidence="1" key="1">
    <citation type="submission" date="2021-04" db="EMBL/GenBank/DDBJ databases">
        <title>Whole genome sequencing of Enterococci isolates from hospitalized patients.</title>
        <authorList>
            <person name="Ogoti B.M."/>
            <person name="Onyambu F.G."/>
        </authorList>
    </citation>
    <scope>NUCLEOTIDE SEQUENCE</scope>
    <source>
        <strain evidence="1">242</strain>
    </source>
</reference>
<dbReference type="AlphaFoldDB" id="A0A941FLL2"/>
<dbReference type="Proteomes" id="UP000680045">
    <property type="component" value="Unassembled WGS sequence"/>
</dbReference>
<organism evidence="1 2">
    <name type="scientific">Peribacillus frigoritolerans</name>
    <dbReference type="NCBI Taxonomy" id="450367"/>
    <lineage>
        <taxon>Bacteria</taxon>
        <taxon>Bacillati</taxon>
        <taxon>Bacillota</taxon>
        <taxon>Bacilli</taxon>
        <taxon>Bacillales</taxon>
        <taxon>Bacillaceae</taxon>
        <taxon>Peribacillus</taxon>
    </lineage>
</organism>
<accession>A0A941FLL2</accession>
<comment type="caution">
    <text evidence="1">The sequence shown here is derived from an EMBL/GenBank/DDBJ whole genome shotgun (WGS) entry which is preliminary data.</text>
</comment>
<name>A0A941FLL2_9BACI</name>
<proteinExistence type="predicted"/>
<gene>
    <name evidence="1" type="ORF">KEH51_22330</name>
</gene>
<evidence type="ECO:0000313" key="1">
    <source>
        <dbReference type="EMBL" id="MBR8645746.1"/>
    </source>
</evidence>
<dbReference type="Gene3D" id="2.60.120.560">
    <property type="entry name" value="Exo-inulinase, domain 1"/>
    <property type="match status" value="1"/>
</dbReference>
<evidence type="ECO:0000313" key="2">
    <source>
        <dbReference type="Proteomes" id="UP000680045"/>
    </source>
</evidence>
<dbReference type="EMBL" id="JAGTPW010000049">
    <property type="protein sequence ID" value="MBR8645746.1"/>
    <property type="molecule type" value="Genomic_DNA"/>
</dbReference>
<sequence length="117" mass="13691">MSAWNSTAAFRNVEFKNTSNFETNLSKWTDVNGSWENTMDGKSGTSTEDAFVMSSQTGDNFFMKQTLRYLGKKVAMEPARSFSCRSSCNKRLYGEYRCFKRYNKNHENRKWRHIHSS</sequence>